<keyword evidence="2" id="KW-1185">Reference proteome</keyword>
<name>A0A6B9J9Z1_9CAUD</name>
<proteinExistence type="predicted"/>
<evidence type="ECO:0000313" key="2">
    <source>
        <dbReference type="Proteomes" id="UP000433183"/>
    </source>
</evidence>
<evidence type="ECO:0000313" key="1">
    <source>
        <dbReference type="EMBL" id="QGZ16349.1"/>
    </source>
</evidence>
<protein>
    <submittedName>
        <fullName evidence="1">Uncharacterized protein</fullName>
    </submittedName>
</protein>
<dbReference type="Proteomes" id="UP000433183">
    <property type="component" value="Segment"/>
</dbReference>
<dbReference type="EMBL" id="MN732867">
    <property type="protein sequence ID" value="QGZ16349.1"/>
    <property type="molecule type" value="Genomic_DNA"/>
</dbReference>
<sequence>MKTKVKIIDFNRRDLRVEDAENQLADLLDEGYSIVGQSEFNGVLTYTLVMRQIDIKYGVDDEHIPAVALLAGMNTGSPIAPRGNTISKVAH</sequence>
<reference evidence="1 2" key="1">
    <citation type="submission" date="2019-11" db="EMBL/GenBank/DDBJ databases">
        <title>Characterization of a new Erwinia amylovora bacteriophage.</title>
        <authorList>
            <person name="Valentovich L.N."/>
            <person name="Akhremchuk A.E."/>
            <person name="Besarab N.V."/>
            <person name="Lagonenko A.L."/>
        </authorList>
    </citation>
    <scope>NUCLEOTIDE SEQUENCE [LARGE SCALE GENOMIC DNA]</scope>
</reference>
<accession>A0A6B9J9Z1</accession>
<organism evidence="1 2">
    <name type="scientific">Erwinia phage Hena1</name>
    <dbReference type="NCBI Taxonomy" id="2678601"/>
    <lineage>
        <taxon>Viruses</taxon>
        <taxon>Duplodnaviria</taxon>
        <taxon>Heunggongvirae</taxon>
        <taxon>Uroviricota</taxon>
        <taxon>Caudoviricetes</taxon>
        <taxon>Vequintavirinae</taxon>
        <taxon>Henunavirus</taxon>
        <taxon>Henunavirus hena1</taxon>
    </lineage>
</organism>
<gene>
    <name evidence="1" type="ORF">Hena1_01990</name>
</gene>